<name>A0A1B5KUT7_USTVR</name>
<accession>A0A1B5KUT7</accession>
<keyword evidence="10" id="KW-1133">Transmembrane helix</keyword>
<feature type="active site" evidence="6">
    <location>
        <position position="316"/>
    </location>
</feature>
<dbReference type="InterPro" id="IPR001382">
    <property type="entry name" value="Glyco_hydro_47"/>
</dbReference>
<evidence type="ECO:0000256" key="8">
    <source>
        <dbReference type="RuleBase" id="RU361193"/>
    </source>
</evidence>
<comment type="caution">
    <text evidence="12">The sequence shown here is derived from an EMBL/GenBank/DDBJ whole genome shotgun (WGS) entry which is preliminary data.</text>
</comment>
<evidence type="ECO:0000313" key="12">
    <source>
        <dbReference type="EMBL" id="GAO14712.1"/>
    </source>
</evidence>
<dbReference type="PANTHER" id="PTHR11742">
    <property type="entry name" value="MANNOSYL-OLIGOSACCHARIDE ALPHA-1,2-MANNOSIDASE-RELATED"/>
    <property type="match status" value="1"/>
</dbReference>
<evidence type="ECO:0000256" key="3">
    <source>
        <dbReference type="ARBA" id="ARBA00007658"/>
    </source>
</evidence>
<feature type="transmembrane region" description="Helical" evidence="10">
    <location>
        <begin position="681"/>
        <end position="701"/>
    </location>
</feature>
<evidence type="ECO:0000313" key="13">
    <source>
        <dbReference type="Proteomes" id="UP000054053"/>
    </source>
</evidence>
<dbReference type="InterPro" id="IPR036869">
    <property type="entry name" value="J_dom_sf"/>
</dbReference>
<dbReference type="GO" id="GO:0005509">
    <property type="term" value="F:calcium ion binding"/>
    <property type="evidence" value="ECO:0007669"/>
    <property type="project" value="InterPro"/>
</dbReference>
<evidence type="ECO:0000256" key="7">
    <source>
        <dbReference type="PIRSR" id="PIRSR601382-3"/>
    </source>
</evidence>
<dbReference type="GO" id="GO:0036503">
    <property type="term" value="P:ERAD pathway"/>
    <property type="evidence" value="ECO:0007669"/>
    <property type="project" value="UniProtKB-ARBA"/>
</dbReference>
<dbReference type="GO" id="GO:0004571">
    <property type="term" value="F:mannosyl-oligosaccharide 1,2-alpha-mannosidase activity"/>
    <property type="evidence" value="ECO:0007669"/>
    <property type="project" value="InterPro"/>
</dbReference>
<feature type="region of interest" description="Disordered" evidence="9">
    <location>
        <begin position="73"/>
        <end position="98"/>
    </location>
</feature>
<feature type="active site" description="Proton donor" evidence="6">
    <location>
        <position position="182"/>
    </location>
</feature>
<dbReference type="GO" id="GO:0005783">
    <property type="term" value="C:endoplasmic reticulum"/>
    <property type="evidence" value="ECO:0007669"/>
    <property type="project" value="TreeGrafter"/>
</dbReference>
<gene>
    <name evidence="12" type="ORF">UVI_02028740</name>
</gene>
<proteinExistence type="inferred from homology"/>
<feature type="disulfide bond" evidence="7">
    <location>
        <begin position="387"/>
        <end position="416"/>
    </location>
</feature>
<dbReference type="InterPro" id="IPR050749">
    <property type="entry name" value="Glycosyl_Hydrolase_47"/>
</dbReference>
<dbReference type="InterPro" id="IPR018253">
    <property type="entry name" value="DnaJ_domain_CS"/>
</dbReference>
<dbReference type="PRINTS" id="PR00747">
    <property type="entry name" value="GLYHDRLASE47"/>
</dbReference>
<feature type="compositionally biased region" description="Low complexity" evidence="9">
    <location>
        <begin position="578"/>
        <end position="589"/>
    </location>
</feature>
<evidence type="ECO:0000256" key="10">
    <source>
        <dbReference type="SAM" id="Phobius"/>
    </source>
</evidence>
<dbReference type="Pfam" id="PF01532">
    <property type="entry name" value="Glyco_hydro_47"/>
    <property type="match status" value="1"/>
</dbReference>
<dbReference type="GO" id="GO:0016020">
    <property type="term" value="C:membrane"/>
    <property type="evidence" value="ECO:0007669"/>
    <property type="project" value="InterPro"/>
</dbReference>
<feature type="compositionally biased region" description="Low complexity" evidence="9">
    <location>
        <begin position="610"/>
        <end position="624"/>
    </location>
</feature>
<keyword evidence="10" id="KW-0812">Transmembrane</keyword>
<feature type="region of interest" description="Disordered" evidence="9">
    <location>
        <begin position="578"/>
        <end position="654"/>
    </location>
</feature>
<keyword evidence="5 7" id="KW-1015">Disulfide bond</keyword>
<dbReference type="Gene3D" id="1.50.10.10">
    <property type="match status" value="1"/>
</dbReference>
<evidence type="ECO:0000256" key="1">
    <source>
        <dbReference type="ARBA" id="ARBA00001913"/>
    </source>
</evidence>
<dbReference type="PROSITE" id="PS00636">
    <property type="entry name" value="DNAJ_1"/>
    <property type="match status" value="1"/>
</dbReference>
<dbReference type="SUPFAM" id="SSF48225">
    <property type="entry name" value="Seven-hairpin glycosidases"/>
    <property type="match status" value="1"/>
</dbReference>
<protein>
    <recommendedName>
        <fullName evidence="8">alpha-1,2-Mannosidase</fullName>
        <ecNumber evidence="8">3.2.1.-</ecNumber>
    </recommendedName>
</protein>
<feature type="active site" description="Proton donor" evidence="6">
    <location>
        <position position="430"/>
    </location>
</feature>
<evidence type="ECO:0000256" key="4">
    <source>
        <dbReference type="ARBA" id="ARBA00022801"/>
    </source>
</evidence>
<dbReference type="AlphaFoldDB" id="A0A1B5KUT7"/>
<keyword evidence="4 8" id="KW-0378">Hydrolase</keyword>
<feature type="active site" evidence="6">
    <location>
        <position position="476"/>
    </location>
</feature>
<evidence type="ECO:0000256" key="5">
    <source>
        <dbReference type="ARBA" id="ARBA00023157"/>
    </source>
</evidence>
<evidence type="ECO:0000256" key="6">
    <source>
        <dbReference type="PIRSR" id="PIRSR601382-1"/>
    </source>
</evidence>
<dbReference type="Proteomes" id="UP000054053">
    <property type="component" value="Unassembled WGS sequence"/>
</dbReference>
<dbReference type="Gene3D" id="1.10.287.110">
    <property type="entry name" value="DnaJ domain"/>
    <property type="match status" value="1"/>
</dbReference>
<dbReference type="PANTHER" id="PTHR11742:SF89">
    <property type="entry name" value="ALPHA-1,2-MANNOSIDASE"/>
    <property type="match status" value="1"/>
</dbReference>
<sequence length="711" mass="79176">MVKHLCEAPVRRYMALGLFIVLAIILWHGFAPSRTPWSLSTHALHGHVPYVPSTVDWSKAKLFYPPDRPVALPSGKPKALPRVQARPGSHGKDDASGARKEAVRKAFVKSWDAYKTFAWREDELMPLSGKGKSSFCGWSAQLVDALDSLWIMGLMDDFRRAVREVAKINWSSHDGDTINVFEVTIRHLGGLLSAYDLSQEKVLLQKAVELGDALYMAFDTPNRLPTHWLSYEKAAKGETVGDETISGAASGSLCVEFTRLSQITGNSKYYDATERVKRFYYAYQNHTKLPGLWPWNMNFRDGKIDDSFFTFGAGADSQYEYLPKMHALLGGLDPDYVEMTTTALDAGRDHLLFKPMTPRDSDVLMCGNVDASAPQRDTTAQMQHLTCFAGGMYALAGKLLERDDYVHLAARLTAGCVWGYDSFASNIMPESSVLVRCENMDAPCPYNAGLFEARSSARVPEGFVGVSDARYMLRPEGIESVFYMWRVTGDRAWRDVAWRMWQAIVAETETDLAFASIRDTTSNGSAKLDSMEAHHPDVSRDPAAAHTFALLSESYAVLSDPGRRARYDREIVVRAAPRAPAGGRSPSGLSRRRGSFRGPPPSFYRNAAWAGGKPPDGPAGRAPRAGGGRDDDDHHHHRVPHFDEAAHARTQRREDERRWRRRALGDDGVEFEPQTTLAGHFFIVASILGATFAAPLVYLQLTRWRKHDGRA</sequence>
<comment type="pathway">
    <text evidence="2">Protein modification; protein glycosylation.</text>
</comment>
<dbReference type="InterPro" id="IPR001623">
    <property type="entry name" value="DnaJ_domain"/>
</dbReference>
<dbReference type="EC" id="3.2.1.-" evidence="8"/>
<feature type="transmembrane region" description="Helical" evidence="10">
    <location>
        <begin position="12"/>
        <end position="30"/>
    </location>
</feature>
<dbReference type="InterPro" id="IPR036026">
    <property type="entry name" value="Seven-hairpin_glycosidases"/>
</dbReference>
<feature type="domain" description="J" evidence="11">
    <location>
        <begin position="499"/>
        <end position="571"/>
    </location>
</feature>
<keyword evidence="10" id="KW-0472">Membrane</keyword>
<dbReference type="InterPro" id="IPR012341">
    <property type="entry name" value="6hp_glycosidase-like_sf"/>
</dbReference>
<evidence type="ECO:0000256" key="2">
    <source>
        <dbReference type="ARBA" id="ARBA00004922"/>
    </source>
</evidence>
<dbReference type="SUPFAM" id="SSF46565">
    <property type="entry name" value="Chaperone J-domain"/>
    <property type="match status" value="1"/>
</dbReference>
<organism evidence="12 13">
    <name type="scientific">Ustilaginoidea virens</name>
    <name type="common">Rice false smut fungus</name>
    <name type="synonym">Villosiclava virens</name>
    <dbReference type="NCBI Taxonomy" id="1159556"/>
    <lineage>
        <taxon>Eukaryota</taxon>
        <taxon>Fungi</taxon>
        <taxon>Dikarya</taxon>
        <taxon>Ascomycota</taxon>
        <taxon>Pezizomycotina</taxon>
        <taxon>Sordariomycetes</taxon>
        <taxon>Hypocreomycetidae</taxon>
        <taxon>Hypocreales</taxon>
        <taxon>Clavicipitaceae</taxon>
        <taxon>Ustilaginoidea</taxon>
    </lineage>
</organism>
<evidence type="ECO:0000256" key="9">
    <source>
        <dbReference type="SAM" id="MobiDB-lite"/>
    </source>
</evidence>
<feature type="compositionally biased region" description="Basic and acidic residues" evidence="9">
    <location>
        <begin position="627"/>
        <end position="654"/>
    </location>
</feature>
<reference evidence="13" key="1">
    <citation type="journal article" date="2016" name="Genome Announc.">
        <title>Genome sequence of Ustilaginoidea virens IPU010, a rice pathogenic fungus causing false smut.</title>
        <authorList>
            <person name="Kumagai T."/>
            <person name="Ishii T."/>
            <person name="Terai G."/>
            <person name="Umemura M."/>
            <person name="Machida M."/>
            <person name="Asai K."/>
        </authorList>
    </citation>
    <scope>NUCLEOTIDE SEQUENCE [LARGE SCALE GENOMIC DNA]</scope>
    <source>
        <strain evidence="13">IPU010</strain>
    </source>
</reference>
<comment type="similarity">
    <text evidence="3 8">Belongs to the glycosyl hydrolase 47 family.</text>
</comment>
<dbReference type="PROSITE" id="PS50076">
    <property type="entry name" value="DNAJ_2"/>
    <property type="match status" value="1"/>
</dbReference>
<dbReference type="EMBL" id="BBTG02000012">
    <property type="protein sequence ID" value="GAO14712.1"/>
    <property type="molecule type" value="Genomic_DNA"/>
</dbReference>
<comment type="cofactor">
    <cofactor evidence="1">
        <name>Ca(2+)</name>
        <dbReference type="ChEBI" id="CHEBI:29108"/>
    </cofactor>
</comment>
<evidence type="ECO:0000259" key="11">
    <source>
        <dbReference type="PROSITE" id="PS50076"/>
    </source>
</evidence>
<keyword evidence="8" id="KW-0326">Glycosidase</keyword>
<dbReference type="UniPathway" id="UPA00378"/>
<dbReference type="GO" id="GO:0005975">
    <property type="term" value="P:carbohydrate metabolic process"/>
    <property type="evidence" value="ECO:0007669"/>
    <property type="project" value="InterPro"/>
</dbReference>